<dbReference type="EMBL" id="JACCCC010000001">
    <property type="protein sequence ID" value="NYE47081.1"/>
    <property type="molecule type" value="Genomic_DNA"/>
</dbReference>
<keyword evidence="2" id="KW-1185">Reference proteome</keyword>
<proteinExistence type="predicted"/>
<gene>
    <name evidence="1" type="ORF">HDA32_002201</name>
</gene>
<evidence type="ECO:0000313" key="1">
    <source>
        <dbReference type="EMBL" id="NYE47081.1"/>
    </source>
</evidence>
<evidence type="ECO:0000313" key="2">
    <source>
        <dbReference type="Proteomes" id="UP000589036"/>
    </source>
</evidence>
<protein>
    <submittedName>
        <fullName evidence="1">Uncharacterized protein</fullName>
    </submittedName>
</protein>
<comment type="caution">
    <text evidence="1">The sequence shown here is derived from an EMBL/GenBank/DDBJ whole genome shotgun (WGS) entry which is preliminary data.</text>
</comment>
<name>A0A852TTU7_9ACTN</name>
<dbReference type="Proteomes" id="UP000589036">
    <property type="component" value="Unassembled WGS sequence"/>
</dbReference>
<reference evidence="1 2" key="1">
    <citation type="submission" date="2020-07" db="EMBL/GenBank/DDBJ databases">
        <title>Sequencing the genomes of 1000 actinobacteria strains.</title>
        <authorList>
            <person name="Klenk H.-P."/>
        </authorList>
    </citation>
    <scope>NUCLEOTIDE SEQUENCE [LARGE SCALE GENOMIC DNA]</scope>
    <source>
        <strain evidence="1 2">CXB654</strain>
    </source>
</reference>
<dbReference type="AlphaFoldDB" id="A0A852TTU7"/>
<sequence length="98" mass="11228">MSAYRQPWSAWLVEAAGRRWSAEENLQTAGPLTGLGRHQARHWRSWHRWTLPAMLAHALLTVLAIGRRTSRTTPHGLAAVTEVLRCLPLRRTVQTNRR</sequence>
<accession>A0A852TTU7</accession>
<organism evidence="1 2">
    <name type="scientific">Spinactinospora alkalitolerans</name>
    <dbReference type="NCBI Taxonomy" id="687207"/>
    <lineage>
        <taxon>Bacteria</taxon>
        <taxon>Bacillati</taxon>
        <taxon>Actinomycetota</taxon>
        <taxon>Actinomycetes</taxon>
        <taxon>Streptosporangiales</taxon>
        <taxon>Nocardiopsidaceae</taxon>
        <taxon>Spinactinospora</taxon>
    </lineage>
</organism>